<dbReference type="Gene3D" id="2.30.30.40">
    <property type="entry name" value="SH3 Domains"/>
    <property type="match status" value="3"/>
</dbReference>
<feature type="coiled-coil region" evidence="3">
    <location>
        <begin position="1"/>
        <end position="136"/>
    </location>
</feature>
<evidence type="ECO:0000259" key="5">
    <source>
        <dbReference type="PROSITE" id="PS50002"/>
    </source>
</evidence>
<dbReference type="OrthoDB" id="2015333at2759"/>
<evidence type="ECO:0000256" key="1">
    <source>
        <dbReference type="ARBA" id="ARBA00022443"/>
    </source>
</evidence>
<dbReference type="GO" id="GO:0016477">
    <property type="term" value="P:cell migration"/>
    <property type="evidence" value="ECO:0007669"/>
    <property type="project" value="TreeGrafter"/>
</dbReference>
<dbReference type="PANTHER" id="PTHR14167:SF92">
    <property type="entry name" value="CIN85 AND CD2AP RELATED, ISOFORM J"/>
    <property type="match status" value="1"/>
</dbReference>
<feature type="compositionally biased region" description="Low complexity" evidence="4">
    <location>
        <begin position="450"/>
        <end position="466"/>
    </location>
</feature>
<feature type="domain" description="SH3" evidence="5">
    <location>
        <begin position="268"/>
        <end position="331"/>
    </location>
</feature>
<feature type="region of interest" description="Disordered" evidence="4">
    <location>
        <begin position="441"/>
        <end position="466"/>
    </location>
</feature>
<keyword evidence="1 2" id="KW-0728">SH3 domain</keyword>
<dbReference type="SMART" id="SM00326">
    <property type="entry name" value="SH3"/>
    <property type="match status" value="3"/>
</dbReference>
<protein>
    <submittedName>
        <fullName evidence="6">Intersectin-1</fullName>
    </submittedName>
</protein>
<dbReference type="GO" id="GO:0007015">
    <property type="term" value="P:actin filament organization"/>
    <property type="evidence" value="ECO:0007669"/>
    <property type="project" value="TreeGrafter"/>
</dbReference>
<evidence type="ECO:0000256" key="4">
    <source>
        <dbReference type="SAM" id="MobiDB-lite"/>
    </source>
</evidence>
<feature type="compositionally biased region" description="Basic and acidic residues" evidence="4">
    <location>
        <begin position="186"/>
        <end position="198"/>
    </location>
</feature>
<sequence length="624" mass="69300">MRELETQREVRRRQAVEARAKAWRAAEAQRQLEAEKQRVDALKREKSQTQTALEQAIAHRASLLESANAQEQRRRELDARLMVAQNEVDAHKSAINEMRQKRDAYQRDIRELTEQVEAAKAELTRWQREHEQLSLRVSTGVDTNPTAEQCKTLQANRELRRSVVGRLKAQLQELDSGMTQKGQELASRRNRVEECEQRSSRLVTELMDLHRLLEKKMHEYKRTKDPSSERGGNSPTLIMSRPFFHNPLNMASLSSVISSTTDRTTSESDKEQYEVMFDFTARHPDELTLTTGMIFNVYLNPPVTVSPGWLYGECNGIRGMFPESYVRKKITGKIDPFDPFGVHKARVNATPPVQPDRFVPDGNSKTVENRSGSSKPLFACLALYPYESTVTGDLNLAVNDVIQVHTIRDDWYEGFNERSKLSGMFPANYTRKLTAEETALLRKETKPSSPAVEVAWPTPVPPETTAAAKVTNGSSVSVAPSAAASIGLSSQADPFSPSALPPLTVAPSFTGTTTATTTTTTSAAAAASTTVSSSSSPSSSPNTVVVSTKPEFARVIAPYTATAAGQLSLQPGQVVQLRKRSPKGWWEGELQVSLSYDCTVTCIRRHRLISNLGLTGLRSTWVHE</sequence>
<name>A0A504YCF9_FASGI</name>
<dbReference type="SUPFAM" id="SSF50044">
    <property type="entry name" value="SH3-domain"/>
    <property type="match status" value="3"/>
</dbReference>
<dbReference type="AlphaFoldDB" id="A0A504YCF9"/>
<organism evidence="6 7">
    <name type="scientific">Fasciola gigantica</name>
    <name type="common">Giant liver fluke</name>
    <dbReference type="NCBI Taxonomy" id="46835"/>
    <lineage>
        <taxon>Eukaryota</taxon>
        <taxon>Metazoa</taxon>
        <taxon>Spiralia</taxon>
        <taxon>Lophotrochozoa</taxon>
        <taxon>Platyhelminthes</taxon>
        <taxon>Trematoda</taxon>
        <taxon>Digenea</taxon>
        <taxon>Plagiorchiida</taxon>
        <taxon>Echinostomata</taxon>
        <taxon>Echinostomatoidea</taxon>
        <taxon>Fasciolidae</taxon>
        <taxon>Fasciola</taxon>
    </lineage>
</organism>
<dbReference type="PROSITE" id="PS50002">
    <property type="entry name" value="SH3"/>
    <property type="match status" value="3"/>
</dbReference>
<accession>A0A504YCF9</accession>
<evidence type="ECO:0000313" key="7">
    <source>
        <dbReference type="Proteomes" id="UP000316759"/>
    </source>
</evidence>
<feature type="domain" description="SH3" evidence="5">
    <location>
        <begin position="375"/>
        <end position="435"/>
    </location>
</feature>
<dbReference type="EMBL" id="SUNJ01010853">
    <property type="protein sequence ID" value="TPP59332.1"/>
    <property type="molecule type" value="Genomic_DNA"/>
</dbReference>
<evidence type="ECO:0000256" key="2">
    <source>
        <dbReference type="PROSITE-ProRule" id="PRU00192"/>
    </source>
</evidence>
<dbReference type="Proteomes" id="UP000316759">
    <property type="component" value="Unassembled WGS sequence"/>
</dbReference>
<comment type="caution">
    <text evidence="6">The sequence shown here is derived from an EMBL/GenBank/DDBJ whole genome shotgun (WGS) entry which is preliminary data.</text>
</comment>
<dbReference type="InterPro" id="IPR036028">
    <property type="entry name" value="SH3-like_dom_sf"/>
</dbReference>
<dbReference type="PANTHER" id="PTHR14167">
    <property type="entry name" value="SH3 DOMAIN-CONTAINING"/>
    <property type="match status" value="1"/>
</dbReference>
<gene>
    <name evidence="6" type="ORF">FGIG_11174</name>
</gene>
<reference evidence="6 7" key="1">
    <citation type="submission" date="2019-04" db="EMBL/GenBank/DDBJ databases">
        <title>Annotation for the trematode Fasciola gigantica.</title>
        <authorList>
            <person name="Choi Y.-J."/>
        </authorList>
    </citation>
    <scope>NUCLEOTIDE SEQUENCE [LARGE SCALE GENOMIC DNA]</scope>
    <source>
        <strain evidence="6">Uganda_cow_1</strain>
    </source>
</reference>
<keyword evidence="3" id="KW-0175">Coiled coil</keyword>
<dbReference type="Gene3D" id="1.10.287.1490">
    <property type="match status" value="1"/>
</dbReference>
<feature type="region of interest" description="Disordered" evidence="4">
    <location>
        <begin position="174"/>
        <end position="198"/>
    </location>
</feature>
<dbReference type="InterPro" id="IPR001452">
    <property type="entry name" value="SH3_domain"/>
</dbReference>
<dbReference type="STRING" id="46835.A0A504YCF9"/>
<dbReference type="Pfam" id="PF00018">
    <property type="entry name" value="SH3_1"/>
    <property type="match status" value="2"/>
</dbReference>
<feature type="domain" description="SH3" evidence="5">
    <location>
        <begin position="548"/>
        <end position="624"/>
    </location>
</feature>
<dbReference type="InterPro" id="IPR050384">
    <property type="entry name" value="Endophilin_SH3RF"/>
</dbReference>
<evidence type="ECO:0000313" key="6">
    <source>
        <dbReference type="EMBL" id="TPP59332.1"/>
    </source>
</evidence>
<evidence type="ECO:0000256" key="3">
    <source>
        <dbReference type="SAM" id="Coils"/>
    </source>
</evidence>
<dbReference type="CDD" id="cd00174">
    <property type="entry name" value="SH3"/>
    <property type="match status" value="1"/>
</dbReference>
<dbReference type="Pfam" id="PF14604">
    <property type="entry name" value="SH3_9"/>
    <property type="match status" value="1"/>
</dbReference>
<keyword evidence="7" id="KW-1185">Reference proteome</keyword>
<proteinExistence type="predicted"/>